<protein>
    <submittedName>
        <fullName evidence="4">Beta-lactamase transpeptidase</fullName>
    </submittedName>
</protein>
<name>A0A286UL18_9AGAM</name>
<dbReference type="InterPro" id="IPR001466">
    <property type="entry name" value="Beta-lactam-related"/>
</dbReference>
<dbReference type="OrthoDB" id="5946976at2759"/>
<sequence length="607" mass="67658">MFHSLTILVCFVTIFKLCAAEDKQRPFIFENKVKPENDIITRDFGKHIEKILDEEQVHGVAIGIVRPDGEIELGAWGTSSEDGRPTTADTLFAIGSCTKAFLAASFGILIDDFKNSKNVIALPPSLNSLDWHTKIKHLIPEDWVLKDKWIEEKADLRDILSHVSGLVGHDFSYKAQDGAKDIVRRLRHHNTPLELRQKWAYNNEMFVTAAYILEKYSGMSFPDFAHQRIFSPLGMNATSMSDDLAVASGRLSQSWSLKKRRIPLWFSGKNMKTIAGAGGIISSARDMSKWVNVLLHSGVDPVTGLMVIPRSSFEDITTASAVIAGQGIADIQSITGYGLGWMLASIFGYNTIAHSGGLPGFLSLVQFFPNSKLGFVSLTNTDNGDRVNGRLSLSIMEVALGIRHNNSTRIDPIGHPYMRENVTTTTFETMSSSEPPSLTLSAYSGTYYAPDYGNLSLCTYPPVPDRDSTYCEKLRSSFTLVDTAENRTLDSPQLIATSESFWYSNLRFTHLRNDTFAIQALTIFEDGYGTDNSPFTYTFSEGQIARFRFRYTGEAGRNSTINEHRDARVTGFYACGLMRDADSRKECEESDSPPEGSLVWFEKINNF</sequence>
<feature type="signal peptide" evidence="2">
    <location>
        <begin position="1"/>
        <end position="20"/>
    </location>
</feature>
<dbReference type="Proteomes" id="UP000217199">
    <property type="component" value="Unassembled WGS sequence"/>
</dbReference>
<comment type="similarity">
    <text evidence="1">Belongs to the peptidase S12 family.</text>
</comment>
<dbReference type="Gene3D" id="3.40.710.10">
    <property type="entry name" value="DD-peptidase/beta-lactamase superfamily"/>
    <property type="match status" value="1"/>
</dbReference>
<keyword evidence="5" id="KW-1185">Reference proteome</keyword>
<dbReference type="PANTHER" id="PTHR46825:SF15">
    <property type="entry name" value="BETA-LACTAMASE-RELATED DOMAIN-CONTAINING PROTEIN"/>
    <property type="match status" value="1"/>
</dbReference>
<evidence type="ECO:0000313" key="4">
    <source>
        <dbReference type="EMBL" id="PAV20280.1"/>
    </source>
</evidence>
<proteinExistence type="inferred from homology"/>
<feature type="chain" id="PRO_5013891091" evidence="2">
    <location>
        <begin position="21"/>
        <end position="607"/>
    </location>
</feature>
<dbReference type="InParanoid" id="A0A286UL18"/>
<evidence type="ECO:0000256" key="1">
    <source>
        <dbReference type="ARBA" id="ARBA00038215"/>
    </source>
</evidence>
<evidence type="ECO:0000313" key="5">
    <source>
        <dbReference type="Proteomes" id="UP000217199"/>
    </source>
</evidence>
<evidence type="ECO:0000256" key="2">
    <source>
        <dbReference type="SAM" id="SignalP"/>
    </source>
</evidence>
<gene>
    <name evidence="4" type="ORF">PNOK_0290700</name>
</gene>
<keyword evidence="2" id="KW-0732">Signal</keyword>
<dbReference type="AlphaFoldDB" id="A0A286UL18"/>
<dbReference type="SUPFAM" id="SSF56601">
    <property type="entry name" value="beta-lactamase/transpeptidase-like"/>
    <property type="match status" value="1"/>
</dbReference>
<accession>A0A286UL18</accession>
<dbReference type="Pfam" id="PF00144">
    <property type="entry name" value="Beta-lactamase"/>
    <property type="match status" value="1"/>
</dbReference>
<feature type="domain" description="Beta-lactamase-related" evidence="3">
    <location>
        <begin position="46"/>
        <end position="388"/>
    </location>
</feature>
<dbReference type="EMBL" id="NBII01000003">
    <property type="protein sequence ID" value="PAV20280.1"/>
    <property type="molecule type" value="Genomic_DNA"/>
</dbReference>
<evidence type="ECO:0000259" key="3">
    <source>
        <dbReference type="Pfam" id="PF00144"/>
    </source>
</evidence>
<dbReference type="PANTHER" id="PTHR46825">
    <property type="entry name" value="D-ALANYL-D-ALANINE-CARBOXYPEPTIDASE/ENDOPEPTIDASE AMPH"/>
    <property type="match status" value="1"/>
</dbReference>
<dbReference type="InterPro" id="IPR050491">
    <property type="entry name" value="AmpC-like"/>
</dbReference>
<comment type="caution">
    <text evidence="4">The sequence shown here is derived from an EMBL/GenBank/DDBJ whole genome shotgun (WGS) entry which is preliminary data.</text>
</comment>
<organism evidence="4 5">
    <name type="scientific">Pyrrhoderma noxium</name>
    <dbReference type="NCBI Taxonomy" id="2282107"/>
    <lineage>
        <taxon>Eukaryota</taxon>
        <taxon>Fungi</taxon>
        <taxon>Dikarya</taxon>
        <taxon>Basidiomycota</taxon>
        <taxon>Agaricomycotina</taxon>
        <taxon>Agaricomycetes</taxon>
        <taxon>Hymenochaetales</taxon>
        <taxon>Hymenochaetaceae</taxon>
        <taxon>Pyrrhoderma</taxon>
    </lineage>
</organism>
<dbReference type="InterPro" id="IPR012338">
    <property type="entry name" value="Beta-lactam/transpept-like"/>
</dbReference>
<dbReference type="STRING" id="2282107.A0A286UL18"/>
<reference evidence="4 5" key="1">
    <citation type="journal article" date="2017" name="Mol. Ecol.">
        <title>Comparative and population genomic landscape of Phellinus noxius: A hypervariable fungus causing root rot in trees.</title>
        <authorList>
            <person name="Chung C.L."/>
            <person name="Lee T.J."/>
            <person name="Akiba M."/>
            <person name="Lee H.H."/>
            <person name="Kuo T.H."/>
            <person name="Liu D."/>
            <person name="Ke H.M."/>
            <person name="Yokoi T."/>
            <person name="Roa M.B."/>
            <person name="Lu M.J."/>
            <person name="Chang Y.Y."/>
            <person name="Ann P.J."/>
            <person name="Tsai J.N."/>
            <person name="Chen C.Y."/>
            <person name="Tzean S.S."/>
            <person name="Ota Y."/>
            <person name="Hattori T."/>
            <person name="Sahashi N."/>
            <person name="Liou R.F."/>
            <person name="Kikuchi T."/>
            <person name="Tsai I.J."/>
        </authorList>
    </citation>
    <scope>NUCLEOTIDE SEQUENCE [LARGE SCALE GENOMIC DNA]</scope>
    <source>
        <strain evidence="4 5">FFPRI411160</strain>
    </source>
</reference>